<comment type="caution">
    <text evidence="1">The sequence shown here is derived from an EMBL/GenBank/DDBJ whole genome shotgun (WGS) entry which is preliminary data.</text>
</comment>
<dbReference type="Gene3D" id="1.10.10.10">
    <property type="entry name" value="Winged helix-like DNA-binding domain superfamily/Winged helix DNA-binding domain"/>
    <property type="match status" value="1"/>
</dbReference>
<dbReference type="RefSeq" id="WP_124906773.1">
    <property type="nucleotide sequence ID" value="NZ_RQJP01000002.1"/>
</dbReference>
<evidence type="ECO:0008006" key="3">
    <source>
        <dbReference type="Google" id="ProtNLM"/>
    </source>
</evidence>
<dbReference type="InterPro" id="IPR036390">
    <property type="entry name" value="WH_DNA-bd_sf"/>
</dbReference>
<dbReference type="AlphaFoldDB" id="A0A3P1CPJ1"/>
<dbReference type="InterPro" id="IPR036388">
    <property type="entry name" value="WH-like_DNA-bd_sf"/>
</dbReference>
<dbReference type="EMBL" id="RQJP01000002">
    <property type="protein sequence ID" value="RRB15169.1"/>
    <property type="molecule type" value="Genomic_DNA"/>
</dbReference>
<sequence>MDAISKLVHHNLMKERPAPNDKRAKLIQLTEAGKSKLAQCYARQRMVNQMMLSDVPLEIVQLCTRLLSPIEEKHARLAIDLKNKTLEEMYVVLTGAHQGPR</sequence>
<dbReference type="OrthoDB" id="961069at2"/>
<name>A0A3P1CPJ1_9BACT</name>
<evidence type="ECO:0000313" key="2">
    <source>
        <dbReference type="Proteomes" id="UP000274271"/>
    </source>
</evidence>
<dbReference type="SUPFAM" id="SSF46785">
    <property type="entry name" value="Winged helix' DNA-binding domain"/>
    <property type="match status" value="1"/>
</dbReference>
<accession>A0A3P1CPJ1</accession>
<proteinExistence type="predicted"/>
<dbReference type="Proteomes" id="UP000274271">
    <property type="component" value="Unassembled WGS sequence"/>
</dbReference>
<keyword evidence="2" id="KW-1185">Reference proteome</keyword>
<protein>
    <recommendedName>
        <fullName evidence="3">HTH marR-type domain-containing protein</fullName>
    </recommendedName>
</protein>
<gene>
    <name evidence="1" type="ORF">EHT87_11530</name>
</gene>
<organism evidence="1 2">
    <name type="scientific">Larkinella knui</name>
    <dbReference type="NCBI Taxonomy" id="2025310"/>
    <lineage>
        <taxon>Bacteria</taxon>
        <taxon>Pseudomonadati</taxon>
        <taxon>Bacteroidota</taxon>
        <taxon>Cytophagia</taxon>
        <taxon>Cytophagales</taxon>
        <taxon>Spirosomataceae</taxon>
        <taxon>Larkinella</taxon>
    </lineage>
</organism>
<reference evidence="1 2" key="1">
    <citation type="submission" date="2018-11" db="EMBL/GenBank/DDBJ databases">
        <authorList>
            <person name="Zhou Z."/>
            <person name="Wang G."/>
        </authorList>
    </citation>
    <scope>NUCLEOTIDE SEQUENCE [LARGE SCALE GENOMIC DNA]</scope>
    <source>
        <strain evidence="1 2">KCTC42998</strain>
    </source>
</reference>
<evidence type="ECO:0000313" key="1">
    <source>
        <dbReference type="EMBL" id="RRB15169.1"/>
    </source>
</evidence>